<dbReference type="PANTHER" id="PTHR43249">
    <property type="entry name" value="UDP-N-ACETYL-2-AMINO-2-DEOXY-D-GLUCURONATE OXIDASE"/>
    <property type="match status" value="1"/>
</dbReference>
<dbReference type="InterPro" id="IPR055170">
    <property type="entry name" value="GFO_IDH_MocA-like_dom"/>
</dbReference>
<dbReference type="RefSeq" id="WP_268240756.1">
    <property type="nucleotide sequence ID" value="NZ_BMKR01000004.1"/>
</dbReference>
<reference evidence="3" key="1">
    <citation type="journal article" date="2014" name="Int. J. Syst. Evol. Microbiol.">
        <title>Complete genome sequence of Corynebacterium casei LMG S-19264T (=DSM 44701T), isolated from a smear-ripened cheese.</title>
        <authorList>
            <consortium name="US DOE Joint Genome Institute (JGI-PGF)"/>
            <person name="Walter F."/>
            <person name="Albersmeier A."/>
            <person name="Kalinowski J."/>
            <person name="Ruckert C."/>
        </authorList>
    </citation>
    <scope>NUCLEOTIDE SEQUENCE</scope>
    <source>
        <strain evidence="3">CGMCC 1.16134</strain>
    </source>
</reference>
<dbReference type="InterPro" id="IPR000683">
    <property type="entry name" value="Gfo/Idh/MocA-like_OxRdtase_N"/>
</dbReference>
<protein>
    <submittedName>
        <fullName evidence="3">Oxidoreductase</fullName>
    </submittedName>
</protein>
<dbReference type="EMBL" id="BMKR01000004">
    <property type="protein sequence ID" value="GGF69005.1"/>
    <property type="molecule type" value="Genomic_DNA"/>
</dbReference>
<reference evidence="3" key="2">
    <citation type="submission" date="2020-09" db="EMBL/GenBank/DDBJ databases">
        <authorList>
            <person name="Sun Q."/>
            <person name="Zhou Y."/>
        </authorList>
    </citation>
    <scope>NUCLEOTIDE SEQUENCE</scope>
    <source>
        <strain evidence="3">CGMCC 1.16134</strain>
    </source>
</reference>
<dbReference type="Proteomes" id="UP000637643">
    <property type="component" value="Unassembled WGS sequence"/>
</dbReference>
<dbReference type="Pfam" id="PF22725">
    <property type="entry name" value="GFO_IDH_MocA_C3"/>
    <property type="match status" value="1"/>
</dbReference>
<proteinExistence type="predicted"/>
<dbReference type="Gene3D" id="3.30.360.10">
    <property type="entry name" value="Dihydrodipicolinate Reductase, domain 2"/>
    <property type="match status" value="1"/>
</dbReference>
<sequence length="388" mass="43045">METTVRFGIIGIGNMGRAHALSLLEEIQGAELAAVCDLRPESLEWAGEHLPDHVLKFSHTGDLFTSGAIDAVLISTPHYDHPTLAVEAFKHGLHVLVEKPAGVYTKAVQEMNDAAAESDRIFGIMYNQRTNPLYQKLRDLIGSGELGEIRRTNWIITNWYRSQSYYDSGGWRATWAGEGGGVLLNQDPHQLDLWQWTTGMMPTRVRAFCQFGKYRKIEVEDDVTAYVEYENGATGLFVTTTGEAPGTNRFEVTGDNGKIVLEDGKLTFWRLRTPEPQFNAEYKGGFGSPECWKCEIPVESGDGGQHKGILRNFTNAILKGTPLLAPGEEGILGLTLSNAIYLSAWTDNWVELPIDADLFYEKLAEKIQRSNFQKDGTQGATLDVSGTH</sequence>
<evidence type="ECO:0000259" key="2">
    <source>
        <dbReference type="Pfam" id="PF22725"/>
    </source>
</evidence>
<dbReference type="Gene3D" id="3.40.50.720">
    <property type="entry name" value="NAD(P)-binding Rossmann-like Domain"/>
    <property type="match status" value="1"/>
</dbReference>
<dbReference type="SUPFAM" id="SSF55347">
    <property type="entry name" value="Glyceraldehyde-3-phosphate dehydrogenase-like, C-terminal domain"/>
    <property type="match status" value="1"/>
</dbReference>
<feature type="domain" description="Gfo/Idh/MocA-like oxidoreductase N-terminal" evidence="1">
    <location>
        <begin position="5"/>
        <end position="123"/>
    </location>
</feature>
<dbReference type="GO" id="GO:0000166">
    <property type="term" value="F:nucleotide binding"/>
    <property type="evidence" value="ECO:0007669"/>
    <property type="project" value="InterPro"/>
</dbReference>
<dbReference type="InterPro" id="IPR036291">
    <property type="entry name" value="NAD(P)-bd_dom_sf"/>
</dbReference>
<dbReference type="Pfam" id="PF01408">
    <property type="entry name" value="GFO_IDH_MocA"/>
    <property type="match status" value="1"/>
</dbReference>
<organism evidence="3 4">
    <name type="scientific">Paenibacillus albidus</name>
    <dbReference type="NCBI Taxonomy" id="2041023"/>
    <lineage>
        <taxon>Bacteria</taxon>
        <taxon>Bacillati</taxon>
        <taxon>Bacillota</taxon>
        <taxon>Bacilli</taxon>
        <taxon>Bacillales</taxon>
        <taxon>Paenibacillaceae</taxon>
        <taxon>Paenibacillus</taxon>
    </lineage>
</organism>
<feature type="domain" description="GFO/IDH/MocA-like oxidoreductase" evidence="2">
    <location>
        <begin position="134"/>
        <end position="259"/>
    </location>
</feature>
<evidence type="ECO:0000313" key="3">
    <source>
        <dbReference type="EMBL" id="GGF69005.1"/>
    </source>
</evidence>
<dbReference type="AlphaFoldDB" id="A0A917C2T0"/>
<evidence type="ECO:0000259" key="1">
    <source>
        <dbReference type="Pfam" id="PF01408"/>
    </source>
</evidence>
<dbReference type="SUPFAM" id="SSF51735">
    <property type="entry name" value="NAD(P)-binding Rossmann-fold domains"/>
    <property type="match status" value="1"/>
</dbReference>
<name>A0A917C2T0_9BACL</name>
<dbReference type="PANTHER" id="PTHR43249:SF1">
    <property type="entry name" value="D-GLUCOSIDE 3-DEHYDROGENASE"/>
    <property type="match status" value="1"/>
</dbReference>
<dbReference type="InterPro" id="IPR052515">
    <property type="entry name" value="Gfo/Idh/MocA_Oxidoreductase"/>
</dbReference>
<keyword evidence="4" id="KW-1185">Reference proteome</keyword>
<accession>A0A917C2T0</accession>
<comment type="caution">
    <text evidence="3">The sequence shown here is derived from an EMBL/GenBank/DDBJ whole genome shotgun (WGS) entry which is preliminary data.</text>
</comment>
<gene>
    <name evidence="3" type="ORF">GCM10010912_12650</name>
</gene>
<evidence type="ECO:0000313" key="4">
    <source>
        <dbReference type="Proteomes" id="UP000637643"/>
    </source>
</evidence>